<dbReference type="RefSeq" id="WP_137101847.1">
    <property type="nucleotide sequence ID" value="NZ_CP039865.1"/>
</dbReference>
<dbReference type="PRINTS" id="PR00260">
    <property type="entry name" value="CHEMTRNSDUCR"/>
</dbReference>
<accession>A0A4D7QQ28</accession>
<evidence type="ECO:0000313" key="6">
    <source>
        <dbReference type="Proteomes" id="UP000298588"/>
    </source>
</evidence>
<dbReference type="GO" id="GO:0016020">
    <property type="term" value="C:membrane"/>
    <property type="evidence" value="ECO:0007669"/>
    <property type="project" value="InterPro"/>
</dbReference>
<keyword evidence="6" id="KW-1185">Reference proteome</keyword>
<dbReference type="InterPro" id="IPR035965">
    <property type="entry name" value="PAS-like_dom_sf"/>
</dbReference>
<dbReference type="OrthoDB" id="9797364at2"/>
<dbReference type="Proteomes" id="UP000298588">
    <property type="component" value="Chromosome"/>
</dbReference>
<dbReference type="SMART" id="SM00086">
    <property type="entry name" value="PAC"/>
    <property type="match status" value="2"/>
</dbReference>
<reference evidence="5 6" key="1">
    <citation type="submission" date="2019-04" db="EMBL/GenBank/DDBJ databases">
        <title>Phreatobacter aquaticus sp. nov.</title>
        <authorList>
            <person name="Choi A."/>
            <person name="Baek K."/>
        </authorList>
    </citation>
    <scope>NUCLEOTIDE SEQUENCE [LARGE SCALE GENOMIC DNA]</scope>
    <source>
        <strain evidence="5 6">NMCR1094</strain>
    </source>
</reference>
<sequence>MFAFQSKATLETEAKLAALDRVQAVIEFKLDGTILTANQNFLSTLGYELAEIVGKHHSLFVESGHKDSAEYRALWTGLRAGEFKAGQFLRIGKGGKEVWIEASYNPILGPDGKPVKVVKFATDITARKQVEMDQAGQIAAINTSQAVIAFNLDGTILDANANFLAALGYRLDEIKGQHHRMFVDPAYRASSDYADFWARLRRGEYQAAKYKRFGKGGKEIWIEASYNPILDAKGRPYKIVKFATDITAQERLLSNLREMIDRNFGEIDQAVQRSASQSGEAASRAQATNDSVQAMAAASEELAASVGDISQSMAASRNATDEAFDQVNAASGFTSRLSNAATAMGGIVGLINTIAGQINLLALNATIESARAGEAGRGFAVVAQEVKNLANQAAKATEQIGQEINGVQSISGDVVRALDSIRHSVETVRDNVIASAAAVEEQSAVTQNMSATMQDAASSVATISENMTGISAAVTQVNQAVSTTREAARVLVR</sequence>
<dbReference type="Pfam" id="PF08447">
    <property type="entry name" value="PAS_3"/>
    <property type="match status" value="1"/>
</dbReference>
<dbReference type="GO" id="GO:0007165">
    <property type="term" value="P:signal transduction"/>
    <property type="evidence" value="ECO:0007669"/>
    <property type="project" value="UniProtKB-KW"/>
</dbReference>
<dbReference type="SUPFAM" id="SSF58104">
    <property type="entry name" value="Methyl-accepting chemotaxis protein (MCP) signaling domain"/>
    <property type="match status" value="1"/>
</dbReference>
<dbReference type="InterPro" id="IPR001610">
    <property type="entry name" value="PAC"/>
</dbReference>
<dbReference type="InterPro" id="IPR050903">
    <property type="entry name" value="Bact_Chemotaxis_MeTrfase"/>
</dbReference>
<dbReference type="PANTHER" id="PTHR24422">
    <property type="entry name" value="CHEMOTAXIS PROTEIN METHYLTRANSFERASE"/>
    <property type="match status" value="1"/>
</dbReference>
<feature type="domain" description="Methyl-accepting transducer" evidence="2">
    <location>
        <begin position="256"/>
        <end position="482"/>
    </location>
</feature>
<dbReference type="PROSITE" id="PS50112">
    <property type="entry name" value="PAS"/>
    <property type="match status" value="2"/>
</dbReference>
<organism evidence="5 6">
    <name type="scientific">Phreatobacter aquaticus</name>
    <dbReference type="NCBI Taxonomy" id="2570229"/>
    <lineage>
        <taxon>Bacteria</taxon>
        <taxon>Pseudomonadati</taxon>
        <taxon>Pseudomonadota</taxon>
        <taxon>Alphaproteobacteria</taxon>
        <taxon>Hyphomicrobiales</taxon>
        <taxon>Phreatobacteraceae</taxon>
        <taxon>Phreatobacter</taxon>
    </lineage>
</organism>
<evidence type="ECO:0000313" key="5">
    <source>
        <dbReference type="EMBL" id="QCK88521.1"/>
    </source>
</evidence>
<dbReference type="Pfam" id="PF00015">
    <property type="entry name" value="MCPsignal"/>
    <property type="match status" value="1"/>
</dbReference>
<dbReference type="SMART" id="SM00283">
    <property type="entry name" value="MA"/>
    <property type="match status" value="1"/>
</dbReference>
<protein>
    <submittedName>
        <fullName evidence="5">PAS domain S-box protein</fullName>
    </submittedName>
</protein>
<evidence type="ECO:0000259" key="2">
    <source>
        <dbReference type="PROSITE" id="PS50111"/>
    </source>
</evidence>
<gene>
    <name evidence="5" type="ORF">E8L99_23550</name>
</gene>
<evidence type="ECO:0000259" key="4">
    <source>
        <dbReference type="PROSITE" id="PS50113"/>
    </source>
</evidence>
<dbReference type="CDD" id="cd00130">
    <property type="entry name" value="PAS"/>
    <property type="match status" value="2"/>
</dbReference>
<dbReference type="InterPro" id="IPR000700">
    <property type="entry name" value="PAS-assoc_C"/>
</dbReference>
<evidence type="ECO:0000259" key="3">
    <source>
        <dbReference type="PROSITE" id="PS50112"/>
    </source>
</evidence>
<dbReference type="GO" id="GO:0006935">
    <property type="term" value="P:chemotaxis"/>
    <property type="evidence" value="ECO:0007669"/>
    <property type="project" value="InterPro"/>
</dbReference>
<dbReference type="InterPro" id="IPR004090">
    <property type="entry name" value="Chemotax_Me-accpt_rcpt"/>
</dbReference>
<dbReference type="SUPFAM" id="SSF55785">
    <property type="entry name" value="PYP-like sensor domain (PAS domain)"/>
    <property type="match status" value="2"/>
</dbReference>
<dbReference type="SMART" id="SM00091">
    <property type="entry name" value="PAS"/>
    <property type="match status" value="2"/>
</dbReference>
<dbReference type="Gene3D" id="1.10.287.950">
    <property type="entry name" value="Methyl-accepting chemotaxis protein"/>
    <property type="match status" value="1"/>
</dbReference>
<proteinExistence type="predicted"/>
<feature type="domain" description="PAC" evidence="4">
    <location>
        <begin position="201"/>
        <end position="258"/>
    </location>
</feature>
<dbReference type="AlphaFoldDB" id="A0A4D7QQ28"/>
<dbReference type="InterPro" id="IPR013655">
    <property type="entry name" value="PAS_fold_3"/>
</dbReference>
<dbReference type="Pfam" id="PF08448">
    <property type="entry name" value="PAS_4"/>
    <property type="match status" value="1"/>
</dbReference>
<dbReference type="InterPro" id="IPR000014">
    <property type="entry name" value="PAS"/>
</dbReference>
<name>A0A4D7QQ28_9HYPH</name>
<feature type="domain" description="PAS" evidence="3">
    <location>
        <begin position="142"/>
        <end position="185"/>
    </location>
</feature>
<feature type="domain" description="PAC" evidence="4">
    <location>
        <begin position="79"/>
        <end position="136"/>
    </location>
</feature>
<feature type="domain" description="PAS" evidence="3">
    <location>
        <begin position="25"/>
        <end position="55"/>
    </location>
</feature>
<dbReference type="InterPro" id="IPR004089">
    <property type="entry name" value="MCPsignal_dom"/>
</dbReference>
<dbReference type="InterPro" id="IPR013656">
    <property type="entry name" value="PAS_4"/>
</dbReference>
<dbReference type="PROSITE" id="PS50113">
    <property type="entry name" value="PAC"/>
    <property type="match status" value="2"/>
</dbReference>
<dbReference type="PANTHER" id="PTHR24422:SF10">
    <property type="entry name" value="CHEMOTAXIS PROTEIN METHYLTRANSFERASE 2"/>
    <property type="match status" value="1"/>
</dbReference>
<keyword evidence="1" id="KW-0807">Transducer</keyword>
<dbReference type="Gene3D" id="3.30.450.20">
    <property type="entry name" value="PAS domain"/>
    <property type="match status" value="2"/>
</dbReference>
<dbReference type="EMBL" id="CP039865">
    <property type="protein sequence ID" value="QCK88521.1"/>
    <property type="molecule type" value="Genomic_DNA"/>
</dbReference>
<dbReference type="NCBIfam" id="TIGR00229">
    <property type="entry name" value="sensory_box"/>
    <property type="match status" value="2"/>
</dbReference>
<dbReference type="GO" id="GO:0004888">
    <property type="term" value="F:transmembrane signaling receptor activity"/>
    <property type="evidence" value="ECO:0007669"/>
    <property type="project" value="InterPro"/>
</dbReference>
<dbReference type="PROSITE" id="PS50111">
    <property type="entry name" value="CHEMOTAXIS_TRANSDUC_2"/>
    <property type="match status" value="1"/>
</dbReference>
<dbReference type="KEGG" id="paqt:E8L99_23550"/>
<evidence type="ECO:0000256" key="1">
    <source>
        <dbReference type="PROSITE-ProRule" id="PRU00284"/>
    </source>
</evidence>